<keyword evidence="3" id="KW-0963">Cytoplasm</keyword>
<evidence type="ECO:0000313" key="8">
    <source>
        <dbReference type="Proteomes" id="UP000015101"/>
    </source>
</evidence>
<keyword evidence="4" id="KW-0967">Endosome</keyword>
<dbReference type="AlphaFoldDB" id="T1FZ06"/>
<evidence type="ECO:0000256" key="4">
    <source>
        <dbReference type="ARBA" id="ARBA00022753"/>
    </source>
</evidence>
<feature type="domain" description="BRO1" evidence="5">
    <location>
        <begin position="8"/>
        <end position="397"/>
    </location>
</feature>
<keyword evidence="8" id="KW-1185">Reference proteome</keyword>
<dbReference type="HOGENOM" id="CLU_007181_3_0_1"/>
<dbReference type="OMA" id="YLKRSYG"/>
<dbReference type="PROSITE" id="PS51180">
    <property type="entry name" value="BRO1"/>
    <property type="match status" value="1"/>
</dbReference>
<dbReference type="SMART" id="SM01041">
    <property type="entry name" value="BRO1"/>
    <property type="match status" value="1"/>
</dbReference>
<dbReference type="Gene3D" id="1.20.120.560">
    <property type="entry name" value="alix/aip1 in complex with the ypdl late domain"/>
    <property type="match status" value="1"/>
</dbReference>
<sequence length="548" mass="61997">MEGVPRLPMINFDLKLSTKHVEFSSAIQNFISENYLEDAEKFNRECLEIEKLREQATSVSLDFIGCSSLKKYFCQIEFLLNRFLIKDGGDAFNISFSWEDSMARREVTHNDIRYEQACILFNVGSLHSKLGSMENRLSPEGMKVSCTHFQCAAWAYQHLADKFESYGSADFNRDLLASYATVMLAQAQECILEKSMTDNRKSSITAKVSAQIVDYYKQAIKHLDAFVNSTSINNKQTKEWKKRMLLKLSFYDCITYYYAGLQAEEASQWGQRLAYLKVSTDKLQELMKNNKLEDQAVDESLKFMVDVIGGKYNIAKKDNDFIYHDKVPDEENLSEIKGASLVKGIPLNVDDPGISGADIFMKLVPFKVHQISSMYSEEKAKILRKIGQEVEEKDEEMKNFLNVLQLTTSDSISPPAFTIPESLLEKCASLSVRPDAIKDLSNAMMALSSRSTDVEGDLNATIKIVDGVEQGIQDILDKHGIKLDGLNECNVIRDECSKMNDVLKGASQSNEELHKLMQFHISNLKLLCGSVEELMQIAASHQYKPCTI</sequence>
<reference evidence="8" key="1">
    <citation type="submission" date="2012-12" db="EMBL/GenBank/DDBJ databases">
        <authorList>
            <person name="Hellsten U."/>
            <person name="Grimwood J."/>
            <person name="Chapman J.A."/>
            <person name="Shapiro H."/>
            <person name="Aerts A."/>
            <person name="Otillar R.P."/>
            <person name="Terry A.Y."/>
            <person name="Boore J.L."/>
            <person name="Simakov O."/>
            <person name="Marletaz F."/>
            <person name="Cho S.-J."/>
            <person name="Edsinger-Gonzales E."/>
            <person name="Havlak P."/>
            <person name="Kuo D.-H."/>
            <person name="Larsson T."/>
            <person name="Lv J."/>
            <person name="Arendt D."/>
            <person name="Savage R."/>
            <person name="Osoegawa K."/>
            <person name="de Jong P."/>
            <person name="Lindberg D.R."/>
            <person name="Seaver E.C."/>
            <person name="Weisblat D.A."/>
            <person name="Putnam N.H."/>
            <person name="Grigoriev I.V."/>
            <person name="Rokhsar D.S."/>
        </authorList>
    </citation>
    <scope>NUCLEOTIDE SEQUENCE</scope>
</reference>
<evidence type="ECO:0000259" key="5">
    <source>
        <dbReference type="PROSITE" id="PS51180"/>
    </source>
</evidence>
<dbReference type="InterPro" id="IPR004328">
    <property type="entry name" value="BRO1_dom"/>
</dbReference>
<proteinExistence type="predicted"/>
<dbReference type="eggNOG" id="KOG2220">
    <property type="taxonomic scope" value="Eukaryota"/>
</dbReference>
<dbReference type="OrthoDB" id="6279595at2759"/>
<dbReference type="CTD" id="20214054"/>
<dbReference type="EnsemblMetazoa" id="HelroT67421">
    <property type="protein sequence ID" value="HelroP67421"/>
    <property type="gene ID" value="HelroG67421"/>
</dbReference>
<dbReference type="InParanoid" id="T1FZ06"/>
<dbReference type="GeneID" id="20214054"/>
<dbReference type="Proteomes" id="UP000015101">
    <property type="component" value="Unassembled WGS sequence"/>
</dbReference>
<dbReference type="InterPro" id="IPR038499">
    <property type="entry name" value="BRO1_sf"/>
</dbReference>
<dbReference type="Pfam" id="PF13949">
    <property type="entry name" value="ALIX_LYPXL_bnd"/>
    <property type="match status" value="1"/>
</dbReference>
<dbReference type="Gene3D" id="1.25.40.280">
    <property type="entry name" value="alix/aip1 like domains"/>
    <property type="match status" value="1"/>
</dbReference>
<evidence type="ECO:0000256" key="2">
    <source>
        <dbReference type="ARBA" id="ARBA00004496"/>
    </source>
</evidence>
<name>T1FZ06_HELRO</name>
<reference evidence="6 8" key="2">
    <citation type="journal article" date="2013" name="Nature">
        <title>Insights into bilaterian evolution from three spiralian genomes.</title>
        <authorList>
            <person name="Simakov O."/>
            <person name="Marletaz F."/>
            <person name="Cho S.J."/>
            <person name="Edsinger-Gonzales E."/>
            <person name="Havlak P."/>
            <person name="Hellsten U."/>
            <person name="Kuo D.H."/>
            <person name="Larsson T."/>
            <person name="Lv J."/>
            <person name="Arendt D."/>
            <person name="Savage R."/>
            <person name="Osoegawa K."/>
            <person name="de Jong P."/>
            <person name="Grimwood J."/>
            <person name="Chapman J.A."/>
            <person name="Shapiro H."/>
            <person name="Aerts A."/>
            <person name="Otillar R.P."/>
            <person name="Terry A.Y."/>
            <person name="Boore J.L."/>
            <person name="Grigoriev I.V."/>
            <person name="Lindberg D.R."/>
            <person name="Seaver E.C."/>
            <person name="Weisblat D.A."/>
            <person name="Putnam N.H."/>
            <person name="Rokhsar D.S."/>
        </authorList>
    </citation>
    <scope>NUCLEOTIDE SEQUENCE</scope>
</reference>
<dbReference type="EMBL" id="AMQM01001059">
    <property type="status" value="NOT_ANNOTATED_CDS"/>
    <property type="molecule type" value="Genomic_DNA"/>
</dbReference>
<evidence type="ECO:0000256" key="1">
    <source>
        <dbReference type="ARBA" id="ARBA00004177"/>
    </source>
</evidence>
<organism evidence="7 8">
    <name type="scientific">Helobdella robusta</name>
    <name type="common">Californian leech</name>
    <dbReference type="NCBI Taxonomy" id="6412"/>
    <lineage>
        <taxon>Eukaryota</taxon>
        <taxon>Metazoa</taxon>
        <taxon>Spiralia</taxon>
        <taxon>Lophotrochozoa</taxon>
        <taxon>Annelida</taxon>
        <taxon>Clitellata</taxon>
        <taxon>Hirudinea</taxon>
        <taxon>Rhynchobdellida</taxon>
        <taxon>Glossiphoniidae</taxon>
        <taxon>Helobdella</taxon>
    </lineage>
</organism>
<accession>T1FZ06</accession>
<reference evidence="7" key="3">
    <citation type="submission" date="2015-06" db="UniProtKB">
        <authorList>
            <consortium name="EnsemblMetazoa"/>
        </authorList>
    </citation>
    <scope>IDENTIFICATION</scope>
</reference>
<evidence type="ECO:0000313" key="7">
    <source>
        <dbReference type="EnsemblMetazoa" id="HelroP67421"/>
    </source>
</evidence>
<evidence type="ECO:0000313" key="6">
    <source>
        <dbReference type="EMBL" id="ESN98810.1"/>
    </source>
</evidence>
<dbReference type="PANTHER" id="PTHR23030:SF30">
    <property type="entry name" value="TYROSINE-PROTEIN PHOSPHATASE NON-RECEPTOR TYPE 23"/>
    <property type="match status" value="1"/>
</dbReference>
<dbReference type="RefSeq" id="XP_009022568.1">
    <property type="nucleotide sequence ID" value="XM_009024320.1"/>
</dbReference>
<dbReference type="EMBL" id="KB097143">
    <property type="protein sequence ID" value="ESN98810.1"/>
    <property type="molecule type" value="Genomic_DNA"/>
</dbReference>
<dbReference type="PANTHER" id="PTHR23030">
    <property type="entry name" value="PCD6 INTERACTING PROTEIN-RELATED"/>
    <property type="match status" value="1"/>
</dbReference>
<protein>
    <recommendedName>
        <fullName evidence="5">BRO1 domain-containing protein</fullName>
    </recommendedName>
</protein>
<evidence type="ECO:0000256" key="3">
    <source>
        <dbReference type="ARBA" id="ARBA00022490"/>
    </source>
</evidence>
<dbReference type="Pfam" id="PF03097">
    <property type="entry name" value="BRO1"/>
    <property type="match status" value="1"/>
</dbReference>
<dbReference type="STRING" id="6412.T1FZ06"/>
<dbReference type="KEGG" id="hro:HELRODRAFT_67421"/>
<comment type="subcellular location">
    <subcellularLocation>
        <location evidence="2">Cytoplasm</location>
    </subcellularLocation>
    <subcellularLocation>
        <location evidence="1">Endosome</location>
    </subcellularLocation>
</comment>
<dbReference type="GO" id="GO:0005768">
    <property type="term" value="C:endosome"/>
    <property type="evidence" value="ECO:0007669"/>
    <property type="project" value="UniProtKB-SubCell"/>
</dbReference>
<gene>
    <name evidence="7" type="primary">20214054</name>
    <name evidence="6" type="ORF">HELRODRAFT_67421</name>
</gene>
<dbReference type="InterPro" id="IPR025304">
    <property type="entry name" value="ALIX_V_dom"/>
</dbReference>